<evidence type="ECO:0000313" key="3">
    <source>
        <dbReference type="Proteomes" id="UP000798488"/>
    </source>
</evidence>
<gene>
    <name evidence="2" type="ORF">SPSYN_00442</name>
</gene>
<sequence length="148" mass="16991">MIYTEKIKEQHDEIIAIIRELREDVYSVEDIFENTLLIALRLGQLNHALHSHLKFEDEFLYPCLQASDNDYTKETAGTLIEEMGGLAQKLTAYIKQYIGNPNTIREDIPKFALDTTDLLDKISARIETENKELVDLLNANPACNIKRP</sequence>
<dbReference type="Proteomes" id="UP000798488">
    <property type="component" value="Unassembled WGS sequence"/>
</dbReference>
<dbReference type="InterPro" id="IPR012312">
    <property type="entry name" value="Hemerythrin-like"/>
</dbReference>
<organism evidence="2 3">
    <name type="scientific">Sporotomaculum syntrophicum</name>
    <dbReference type="NCBI Taxonomy" id="182264"/>
    <lineage>
        <taxon>Bacteria</taxon>
        <taxon>Bacillati</taxon>
        <taxon>Bacillota</taxon>
        <taxon>Clostridia</taxon>
        <taxon>Eubacteriales</taxon>
        <taxon>Desulfallaceae</taxon>
        <taxon>Sporotomaculum</taxon>
    </lineage>
</organism>
<name>A0A9D2WSU0_9FIRM</name>
<comment type="caution">
    <text evidence="2">The sequence shown here is derived from an EMBL/GenBank/DDBJ whole genome shotgun (WGS) entry which is preliminary data.</text>
</comment>
<dbReference type="RefSeq" id="WP_161820851.1">
    <property type="nucleotide sequence ID" value="NZ_LSRS01000001.1"/>
</dbReference>
<dbReference type="Pfam" id="PF01814">
    <property type="entry name" value="Hemerythrin"/>
    <property type="match status" value="1"/>
</dbReference>
<reference evidence="2" key="1">
    <citation type="submission" date="2016-02" db="EMBL/GenBank/DDBJ databases">
        <title>Draft Genome Sequence of Sporotomaculum syntrophicum Strain FB, a Syntrophic Benzoate Degrader.</title>
        <authorList>
            <person name="Nobu M.K."/>
            <person name="Narihiro T."/>
            <person name="Qiu Y.-L."/>
            <person name="Ohashi A."/>
            <person name="Liu W.-T."/>
            <person name="Yuji S."/>
        </authorList>
    </citation>
    <scope>NUCLEOTIDE SEQUENCE</scope>
    <source>
        <strain evidence="2">FB</strain>
    </source>
</reference>
<dbReference type="AlphaFoldDB" id="A0A9D2WSU0"/>
<feature type="domain" description="Hemerythrin-like" evidence="1">
    <location>
        <begin position="5"/>
        <end position="136"/>
    </location>
</feature>
<accession>A0A9D2WSU0</accession>
<evidence type="ECO:0000313" key="2">
    <source>
        <dbReference type="EMBL" id="KAF1086723.1"/>
    </source>
</evidence>
<protein>
    <recommendedName>
        <fullName evidence="1">Hemerythrin-like domain-containing protein</fullName>
    </recommendedName>
</protein>
<dbReference type="EMBL" id="LSRS01000001">
    <property type="protein sequence ID" value="KAF1086723.1"/>
    <property type="molecule type" value="Genomic_DNA"/>
</dbReference>
<dbReference type="OrthoDB" id="360658at2"/>
<evidence type="ECO:0000259" key="1">
    <source>
        <dbReference type="Pfam" id="PF01814"/>
    </source>
</evidence>
<proteinExistence type="predicted"/>
<keyword evidence="3" id="KW-1185">Reference proteome</keyword>